<dbReference type="Proteomes" id="UP000780801">
    <property type="component" value="Unassembled WGS sequence"/>
</dbReference>
<accession>A0A9P6G1N0</accession>
<feature type="region of interest" description="Disordered" evidence="1">
    <location>
        <begin position="247"/>
        <end position="284"/>
    </location>
</feature>
<feature type="compositionally biased region" description="Low complexity" evidence="1">
    <location>
        <begin position="494"/>
        <end position="509"/>
    </location>
</feature>
<evidence type="ECO:0000256" key="1">
    <source>
        <dbReference type="SAM" id="MobiDB-lite"/>
    </source>
</evidence>
<comment type="caution">
    <text evidence="2">The sequence shown here is derived from an EMBL/GenBank/DDBJ whole genome shotgun (WGS) entry which is preliminary data.</text>
</comment>
<feature type="non-terminal residue" evidence="2">
    <location>
        <position position="1"/>
    </location>
</feature>
<feature type="region of interest" description="Disordered" evidence="1">
    <location>
        <begin position="494"/>
        <end position="515"/>
    </location>
</feature>
<reference evidence="2" key="1">
    <citation type="journal article" date="2020" name="Fungal Divers.">
        <title>Resolving the Mortierellaceae phylogeny through synthesis of multi-gene phylogenetics and phylogenomics.</title>
        <authorList>
            <person name="Vandepol N."/>
            <person name="Liber J."/>
            <person name="Desiro A."/>
            <person name="Na H."/>
            <person name="Kennedy M."/>
            <person name="Barry K."/>
            <person name="Grigoriev I.V."/>
            <person name="Miller A.N."/>
            <person name="O'Donnell K."/>
            <person name="Stajich J.E."/>
            <person name="Bonito G."/>
        </authorList>
    </citation>
    <scope>NUCLEOTIDE SEQUENCE</scope>
    <source>
        <strain evidence="2">KOD1015</strain>
    </source>
</reference>
<evidence type="ECO:0000313" key="3">
    <source>
        <dbReference type="Proteomes" id="UP000780801"/>
    </source>
</evidence>
<organism evidence="2 3">
    <name type="scientific">Lunasporangiospora selenospora</name>
    <dbReference type="NCBI Taxonomy" id="979761"/>
    <lineage>
        <taxon>Eukaryota</taxon>
        <taxon>Fungi</taxon>
        <taxon>Fungi incertae sedis</taxon>
        <taxon>Mucoromycota</taxon>
        <taxon>Mortierellomycotina</taxon>
        <taxon>Mortierellomycetes</taxon>
        <taxon>Mortierellales</taxon>
        <taxon>Mortierellaceae</taxon>
        <taxon>Lunasporangiospora</taxon>
    </lineage>
</organism>
<gene>
    <name evidence="2" type="ORF">BGW38_002378</name>
</gene>
<sequence length="515" mass="55441">MPSTTPTPSSFLPFILLQQPLQYQQLTSQQLPQQQPSVSPQLLPQNGQQPATLDPYHDPRTILAHLCQDPHILAIQKLKFGFGPGDFTCEDEGGSMRQRIDQEPASVNYDDADEYFSEAAECRSVSPSLGMAMDLDMAPGLAGGSHRAPTRTALAIGAELHGDRRDGEDEDKDERSDRPLVEVETEETQSDKRVRVDHCSIRGRSPFLPLPPSHVGLNGAQSAQETTKAGWARTGEETGAGVELATAQARPHKQLKQQRQLKLKLPRRERAKSGVPASSPGLGNILSEQCERAEKAEGSLGQTKERRTLADVNDYGHDHPMASSDDMSHLTTRRGCTTRAARERGFSPMECDGDMTLVVSGSITQQAQGDNGLDNTPPLLPTNRASANGEPIPASPCGRNIRGMDVDSGASECHDDNILVEVVVPESGPNLARALAAVVHQEEEEEGQRPRQLARDKNAQLPNPAGEALISSTTAQAVQAASIVTVTVATRASDNFNNSSQGQSSSEGDPNGQRT</sequence>
<feature type="region of interest" description="Disordered" evidence="1">
    <location>
        <begin position="156"/>
        <end position="193"/>
    </location>
</feature>
<feature type="compositionally biased region" description="Basic residues" evidence="1">
    <location>
        <begin position="250"/>
        <end position="265"/>
    </location>
</feature>
<feature type="compositionally biased region" description="Basic and acidic residues" evidence="1">
    <location>
        <begin position="160"/>
        <end position="181"/>
    </location>
</feature>
<dbReference type="EMBL" id="JAABOA010000183">
    <property type="protein sequence ID" value="KAF9585439.1"/>
    <property type="molecule type" value="Genomic_DNA"/>
</dbReference>
<feature type="compositionally biased region" description="Low complexity" evidence="1">
    <location>
        <begin position="27"/>
        <end position="45"/>
    </location>
</feature>
<feature type="compositionally biased region" description="Basic and acidic residues" evidence="1">
    <location>
        <begin position="447"/>
        <end position="458"/>
    </location>
</feature>
<dbReference type="AlphaFoldDB" id="A0A9P6G1N0"/>
<protein>
    <submittedName>
        <fullName evidence="2">Uncharacterized protein</fullName>
    </submittedName>
</protein>
<name>A0A9P6G1N0_9FUNG</name>
<feature type="region of interest" description="Disordered" evidence="1">
    <location>
        <begin position="27"/>
        <end position="56"/>
    </location>
</feature>
<keyword evidence="3" id="KW-1185">Reference proteome</keyword>
<proteinExistence type="predicted"/>
<feature type="region of interest" description="Disordered" evidence="1">
    <location>
        <begin position="441"/>
        <end position="465"/>
    </location>
</feature>
<evidence type="ECO:0000313" key="2">
    <source>
        <dbReference type="EMBL" id="KAF9585439.1"/>
    </source>
</evidence>